<dbReference type="OrthoDB" id="360689at2759"/>
<dbReference type="Gene3D" id="3.30.70.1730">
    <property type="match status" value="2"/>
</dbReference>
<organism evidence="5 6">
    <name type="scientific">Chloebia gouldiae</name>
    <name type="common">Gouldian finch</name>
    <name type="synonym">Erythrura gouldiae</name>
    <dbReference type="NCBI Taxonomy" id="44316"/>
    <lineage>
        <taxon>Eukaryota</taxon>
        <taxon>Metazoa</taxon>
        <taxon>Chordata</taxon>
        <taxon>Craniata</taxon>
        <taxon>Vertebrata</taxon>
        <taxon>Euteleostomi</taxon>
        <taxon>Archelosauria</taxon>
        <taxon>Archosauria</taxon>
        <taxon>Dinosauria</taxon>
        <taxon>Saurischia</taxon>
        <taxon>Theropoda</taxon>
        <taxon>Coelurosauria</taxon>
        <taxon>Aves</taxon>
        <taxon>Neognathae</taxon>
        <taxon>Neoaves</taxon>
        <taxon>Telluraves</taxon>
        <taxon>Australaves</taxon>
        <taxon>Passeriformes</taxon>
        <taxon>Passeroidea</taxon>
        <taxon>Passeridae</taxon>
        <taxon>Chloebia</taxon>
    </lineage>
</organism>
<evidence type="ECO:0000256" key="3">
    <source>
        <dbReference type="ARBA" id="ARBA00035716"/>
    </source>
</evidence>
<feature type="non-terminal residue" evidence="5">
    <location>
        <position position="776"/>
    </location>
</feature>
<comment type="similarity">
    <text evidence="1">Belongs to the universal ribosomal protein uL10 family.</text>
</comment>
<dbReference type="STRING" id="44316.ENSEGOP00005013684"/>
<protein>
    <recommendedName>
        <fullName evidence="2">Large ribosomal subunit protein uL10m</fullName>
    </recommendedName>
    <alternativeName>
        <fullName evidence="3">39S ribosomal protein L10, mitochondrial</fullName>
    </alternativeName>
</protein>
<feature type="non-terminal residue" evidence="5">
    <location>
        <position position="1"/>
    </location>
</feature>
<evidence type="ECO:0000256" key="1">
    <source>
        <dbReference type="ARBA" id="ARBA00008889"/>
    </source>
</evidence>
<dbReference type="AlphaFoldDB" id="A0A3L8Q4W0"/>
<feature type="compositionally biased region" description="Pro residues" evidence="4">
    <location>
        <begin position="767"/>
        <end position="776"/>
    </location>
</feature>
<dbReference type="InterPro" id="IPR047865">
    <property type="entry name" value="Ribosomal_uL10_bac_type"/>
</dbReference>
<keyword evidence="6" id="KW-1185">Reference proteome</keyword>
<sequence length="776" mass="81769">VFPWIWSSCCGFGVEAVGHPWGHLKTHGIHGTPGDPWGHLEIHGGTSRSIGALQAPWERGCPPVPTATFGVPGGPALSPRPTLRVPVPTQEEGYARVLRGQLQDALRASRMVAVCQYNSMADEDVATLRHFLRRHGIHVKFGLGGYPGGIPGVFQGLRGYPGGSGGIPGVLGCPGGSGVSWGVILRVLGVSHGYPHGSRVSQWFGGISVGVSRWLWGVPVLWGVLVAPGCPGGSGVSRWFWGVLVAPGCPGGSGVSRWGVSRWLQGVTVLRASSRGVVVAPGSPDGSGLGSGVSQWLRGVPVGVVPVGSVPVALGCPGGSRVSRWFWGVPVGVWFWGVPVAPGCPGGSGVSWWLRGVPVGVVPVALGCPGGSSVSQWLPASSRAVSQVARPVLAQSKLRALLPLFMCRNILLVSPEPRAREMLRVLKGVPQVILLGESPKPPGWAQPGWEWGTGMGVGHGDGNGGMEMGMGHGDGNGARGWEWGMEMGMGAWRWEWGMEMGMGHGDGNGAMEMGMGHGDGNGARGWEWGQGDGDRTWRWEWSMEWGWGHGMGMGAESWEWGPRASEAHPGLGLRARGWEWGPRAREVHPGLGMRSPDGAASMQTRGGQPAGARNPSPKALEFHAHPRRGGEPAGGRNPSPKGSGTPCPSKEGWAACRRQQSLPKGLWNSMPIPSSRFAGACIDDRILSRQGVENFARLPSLEVCQGQTVAALSLLGVLPTSRRCWMSTSGGCGTREQPRSLRRARALRVTDDGNWEPVPCPAVGNGEPPPMRGSRI</sequence>
<evidence type="ECO:0000313" key="5">
    <source>
        <dbReference type="EMBL" id="RLV62386.1"/>
    </source>
</evidence>
<dbReference type="Proteomes" id="UP000276834">
    <property type="component" value="Unassembled WGS sequence"/>
</dbReference>
<name>A0A3L8Q4W0_CHLGU</name>
<feature type="region of interest" description="Disordered" evidence="4">
    <location>
        <begin position="756"/>
        <end position="776"/>
    </location>
</feature>
<dbReference type="EMBL" id="QUSF01007881">
    <property type="protein sequence ID" value="RLV62386.1"/>
    <property type="molecule type" value="Genomic_DNA"/>
</dbReference>
<accession>A0A3L8Q4W0</accession>
<feature type="region of interest" description="Disordered" evidence="4">
    <location>
        <begin position="585"/>
        <end position="652"/>
    </location>
</feature>
<feature type="compositionally biased region" description="Basic and acidic residues" evidence="4">
    <location>
        <begin position="620"/>
        <end position="630"/>
    </location>
</feature>
<dbReference type="PANTHER" id="PTHR11560">
    <property type="entry name" value="39S RIBOSOMAL PROTEIN L10, MITOCHONDRIAL"/>
    <property type="match status" value="1"/>
</dbReference>
<proteinExistence type="inferred from homology"/>
<gene>
    <name evidence="5" type="ORF">DV515_00019369</name>
</gene>
<dbReference type="InterPro" id="IPR043141">
    <property type="entry name" value="Ribosomal_uL10-like_sf"/>
</dbReference>
<evidence type="ECO:0000256" key="2">
    <source>
        <dbReference type="ARBA" id="ARBA00035707"/>
    </source>
</evidence>
<evidence type="ECO:0000256" key="4">
    <source>
        <dbReference type="SAM" id="MobiDB-lite"/>
    </source>
</evidence>
<reference evidence="5 6" key="1">
    <citation type="journal article" date="2018" name="Proc. R. Soc. B">
        <title>A non-coding region near Follistatin controls head colour polymorphism in the Gouldian finch.</title>
        <authorList>
            <person name="Toomey M.B."/>
            <person name="Marques C.I."/>
            <person name="Andrade P."/>
            <person name="Araujo P.M."/>
            <person name="Sabatino S."/>
            <person name="Gazda M.A."/>
            <person name="Afonso S."/>
            <person name="Lopes R.J."/>
            <person name="Corbo J.C."/>
            <person name="Carneiro M."/>
        </authorList>
    </citation>
    <scope>NUCLEOTIDE SEQUENCE [LARGE SCALE GENOMIC DNA]</scope>
    <source>
        <strain evidence="5">Red01</strain>
        <tissue evidence="5">Muscle</tissue>
    </source>
</reference>
<comment type="caution">
    <text evidence="5">The sequence shown here is derived from an EMBL/GenBank/DDBJ whole genome shotgun (WGS) entry which is preliminary data.</text>
</comment>
<evidence type="ECO:0000313" key="6">
    <source>
        <dbReference type="Proteomes" id="UP000276834"/>
    </source>
</evidence>